<evidence type="ECO:0000313" key="2">
    <source>
        <dbReference type="EMBL" id="MFC1800285.1"/>
    </source>
</evidence>
<comment type="caution">
    <text evidence="2">The sequence shown here is derived from an EMBL/GenBank/DDBJ whole genome shotgun (WGS) entry which is preliminary data.</text>
</comment>
<dbReference type="SUPFAM" id="SSF111038">
    <property type="entry name" value="YjbQ-like"/>
    <property type="match status" value="1"/>
</dbReference>
<dbReference type="Gene3D" id="2.60.120.460">
    <property type="entry name" value="YjbQ-like"/>
    <property type="match status" value="1"/>
</dbReference>
<dbReference type="PANTHER" id="PTHR30615:SF8">
    <property type="entry name" value="UPF0047 PROTEIN C4A8.02C"/>
    <property type="match status" value="1"/>
</dbReference>
<dbReference type="PANTHER" id="PTHR30615">
    <property type="entry name" value="UNCHARACTERIZED PROTEIN YJBQ-RELATED"/>
    <property type="match status" value="1"/>
</dbReference>
<comment type="similarity">
    <text evidence="1">Belongs to the UPF0047 family.</text>
</comment>
<organism evidence="2 3">
    <name type="scientific">Eiseniibacteriota bacterium</name>
    <dbReference type="NCBI Taxonomy" id="2212470"/>
    <lineage>
        <taxon>Bacteria</taxon>
        <taxon>Candidatus Eiseniibacteriota</taxon>
    </lineage>
</organism>
<dbReference type="NCBIfam" id="TIGR00149">
    <property type="entry name" value="TIGR00149_YjbQ"/>
    <property type="match status" value="1"/>
</dbReference>
<protein>
    <submittedName>
        <fullName evidence="2">Secondary thiamine-phosphate synthase enzyme YjbQ</fullName>
    </submittedName>
</protein>
<name>A0ABV6YQE8_UNCEI</name>
<gene>
    <name evidence="2" type="ORF">ACFL2Z_05215</name>
</gene>
<dbReference type="InterPro" id="IPR001602">
    <property type="entry name" value="UPF0047_YjbQ-like"/>
</dbReference>
<proteinExistence type="inferred from homology"/>
<evidence type="ECO:0000313" key="3">
    <source>
        <dbReference type="Proteomes" id="UP001594288"/>
    </source>
</evidence>
<evidence type="ECO:0000256" key="1">
    <source>
        <dbReference type="ARBA" id="ARBA00005534"/>
    </source>
</evidence>
<accession>A0ABV6YQE8</accession>
<sequence length="139" mass="15058">MAVASYDFHISTKGHADIIDVTDKVQELVRKSGMANGVAIVFIPGSTAGVTSVEFEPGLVKDLKEALDRVAPTDIEYAHDARWGDGNGFSHVRAALLKGSFTVPFTGGSLTLGTWQQITVVDFDNRPRKRRVVVQVMGE</sequence>
<dbReference type="EMBL" id="JBHPEI010000106">
    <property type="protein sequence ID" value="MFC1800285.1"/>
    <property type="molecule type" value="Genomic_DNA"/>
</dbReference>
<dbReference type="Proteomes" id="UP001594288">
    <property type="component" value="Unassembled WGS sequence"/>
</dbReference>
<dbReference type="PIRSF" id="PIRSF004681">
    <property type="entry name" value="UCP004681"/>
    <property type="match status" value="1"/>
</dbReference>
<keyword evidence="3" id="KW-1185">Reference proteome</keyword>
<dbReference type="InterPro" id="IPR035917">
    <property type="entry name" value="YjbQ-like_sf"/>
</dbReference>
<dbReference type="Pfam" id="PF01894">
    <property type="entry name" value="YjbQ"/>
    <property type="match status" value="1"/>
</dbReference>
<reference evidence="2 3" key="1">
    <citation type="submission" date="2024-09" db="EMBL/GenBank/DDBJ databases">
        <authorList>
            <person name="D'Angelo T."/>
        </authorList>
    </citation>
    <scope>NUCLEOTIDE SEQUENCE [LARGE SCALE GENOMIC DNA]</scope>
    <source>
        <strain evidence="2">SAG AM-311-F02</strain>
    </source>
</reference>